<feature type="coiled-coil region" evidence="1">
    <location>
        <begin position="674"/>
        <end position="737"/>
    </location>
</feature>
<dbReference type="SUPFAM" id="SSF52540">
    <property type="entry name" value="P-loop containing nucleoside triphosphate hydrolases"/>
    <property type="match status" value="1"/>
</dbReference>
<feature type="coiled-coil region" evidence="1">
    <location>
        <begin position="439"/>
        <end position="466"/>
    </location>
</feature>
<sequence length="1162" mass="130869">MYWLERLSLHNWYLFEGLDIEVRGATALIGQTGAGKSALIDAIQTVMSGNNRNVIHLNSAAGEARDRRVHGYCLGCVIDVDEGRPRRRKPETTLALTLHDPAAMHRVTIGVLLSADADEGTSEETRQRFVIRGHGFSIDEFLERDVGGQEFMPTHDQLLARMKARFGKALTFHSNSQGFVSEYLTAMRPRVPPNPRSFLRAFSNALAAREIRDPTDFVRRFVLEASPLKVERVRESIMTWRELQKEVERLESMLAAAKGVRARFANWARHKIGGDTQDFLAAYAERLLLEREITSDTSVQAAFEEKRARHQAEAEGFEDSIQRQVDLNQRDAALARASDDTVRHEALEGELRGERGRLQALSATLTNAVHRYARAVQLARLREYLPGYARSAVETAVTLAAQTAKGGAVDWAVEGAELRVLAGRVRDVVRAEQSLVAQLSAAASDLSDLRKEATSLEVQLAAAEQGGPLLSQQTLEFRAELMRRGLQPILLPDLVEVSEPEWAFALEALLGAYREALIVPQDQLNEAFDILFRNRQRFDSCRLVNTRKTRGVPARSLPAGSIAEVASVDDPDARAFIHFHAGRYIRAENPFDLERLDSGVMKNGRTSSGMALRVHRDRPPILGRTAQMAALERARARWTEIHDAIAALEERHRLLSGGLQLLAQIADASEPEALEQDARELEDARLRVLQLQRDITELSRSDPTGILAGIHERQRFIEEMKTEMIEARRLAQEAYGQITKIGERIQQKQQRSAELTQIEASLAAAQQSEQAQRLILVADVRETIIAVRERTENQLGIEWQGRELEGLKALQRVAQESLRREKELLPRALREAGHGWEDFLLKWIGQNPLPAEAEDADKLYWIDARVRRIEDNELLPHRKRVEEARDEMERMLKEDLLAKLAERFETVRVQIDMLNRRLSGHTFVGQRYSFYRRQNDRLKPLYDLARQVAANPQIDFLSLQSNAVTAEGRKAFEQIELIVGDQEDTRQIEDYRNYFEFELQIQSGADEPRDFSKILGLLSGGQRQAPYYVAIAASMTSVYFPGGKIDDNSGMGLVAFDEAFNKLDVKNTQALLDLFRSLGLQVVVAAPEASRPTFLESVDTVITIARNPNTDVVYVDSEHIGPRARQEMRAQNPEHRGVEGFRTVVQPPRTAETDVGRSAAAE</sequence>
<organism evidence="2 3">
    <name type="scientific">Plastoroseomonas hellenica</name>
    <dbReference type="NCBI Taxonomy" id="2687306"/>
    <lineage>
        <taxon>Bacteria</taxon>
        <taxon>Pseudomonadati</taxon>
        <taxon>Pseudomonadota</taxon>
        <taxon>Alphaproteobacteria</taxon>
        <taxon>Acetobacterales</taxon>
        <taxon>Acetobacteraceae</taxon>
        <taxon>Plastoroseomonas</taxon>
    </lineage>
</organism>
<keyword evidence="3" id="KW-1185">Reference proteome</keyword>
<dbReference type="RefSeq" id="WP_211856285.1">
    <property type="nucleotide sequence ID" value="NZ_JAAGBB010000059.1"/>
</dbReference>
<evidence type="ECO:0000256" key="1">
    <source>
        <dbReference type="SAM" id="Coils"/>
    </source>
</evidence>
<dbReference type="PANTHER" id="PTHR32182">
    <property type="entry name" value="DNA REPLICATION AND REPAIR PROTEIN RECF"/>
    <property type="match status" value="1"/>
</dbReference>
<dbReference type="Pfam" id="PF13555">
    <property type="entry name" value="AAA_29"/>
    <property type="match status" value="1"/>
</dbReference>
<reference evidence="3" key="1">
    <citation type="journal article" date="2021" name="Syst. Appl. Microbiol.">
        <title>Roseomonas hellenica sp. nov., isolated from roots of wild-growing Alkanna tinctoria.</title>
        <authorList>
            <person name="Rat A."/>
            <person name="Naranjo H.D."/>
            <person name="Lebbe L."/>
            <person name="Cnockaert M."/>
            <person name="Krigas N."/>
            <person name="Grigoriadou K."/>
            <person name="Maloupa E."/>
            <person name="Willems A."/>
        </authorList>
    </citation>
    <scope>NUCLEOTIDE SEQUENCE [LARGE SCALE GENOMIC DNA]</scope>
    <source>
        <strain evidence="3">LMG 31523</strain>
    </source>
</reference>
<protein>
    <recommendedName>
        <fullName evidence="4">Chromosome partition protein Smc</fullName>
    </recommendedName>
</protein>
<accession>A0ABS5F7G8</accession>
<dbReference type="PANTHER" id="PTHR32182:SF0">
    <property type="entry name" value="DNA REPLICATION AND REPAIR PROTEIN RECF"/>
    <property type="match status" value="1"/>
</dbReference>
<evidence type="ECO:0008006" key="4">
    <source>
        <dbReference type="Google" id="ProtNLM"/>
    </source>
</evidence>
<proteinExistence type="predicted"/>
<dbReference type="Gene3D" id="3.40.50.300">
    <property type="entry name" value="P-loop containing nucleotide triphosphate hydrolases"/>
    <property type="match status" value="2"/>
</dbReference>
<keyword evidence="1" id="KW-0175">Coiled coil</keyword>
<dbReference type="Proteomes" id="UP001196870">
    <property type="component" value="Unassembled WGS sequence"/>
</dbReference>
<evidence type="ECO:0000313" key="2">
    <source>
        <dbReference type="EMBL" id="MBR0668510.1"/>
    </source>
</evidence>
<name>A0ABS5F7G8_9PROT</name>
<dbReference type="EMBL" id="JAAGBB010000059">
    <property type="protein sequence ID" value="MBR0668510.1"/>
    <property type="molecule type" value="Genomic_DNA"/>
</dbReference>
<dbReference type="InterPro" id="IPR027417">
    <property type="entry name" value="P-loop_NTPase"/>
</dbReference>
<dbReference type="Pfam" id="PF13558">
    <property type="entry name" value="SbcC_Walker_B"/>
    <property type="match status" value="1"/>
</dbReference>
<comment type="caution">
    <text evidence="2">The sequence shown here is derived from an EMBL/GenBank/DDBJ whole genome shotgun (WGS) entry which is preliminary data.</text>
</comment>
<gene>
    <name evidence="2" type="ORF">GXW71_29425</name>
</gene>
<evidence type="ECO:0000313" key="3">
    <source>
        <dbReference type="Proteomes" id="UP001196870"/>
    </source>
</evidence>